<feature type="transmembrane region" description="Helical" evidence="2">
    <location>
        <begin position="62"/>
        <end position="81"/>
    </location>
</feature>
<feature type="region of interest" description="Disordered" evidence="1">
    <location>
        <begin position="448"/>
        <end position="575"/>
    </location>
</feature>
<comment type="caution">
    <text evidence="3">The sequence shown here is derived from an EMBL/GenBank/DDBJ whole genome shotgun (WGS) entry which is preliminary data.</text>
</comment>
<dbReference type="OrthoDB" id="2804493at2759"/>
<feature type="compositionally biased region" description="Polar residues" evidence="1">
    <location>
        <begin position="369"/>
        <end position="385"/>
    </location>
</feature>
<feature type="compositionally biased region" description="Polar residues" evidence="1">
    <location>
        <begin position="667"/>
        <end position="680"/>
    </location>
</feature>
<feature type="compositionally biased region" description="Polar residues" evidence="1">
    <location>
        <begin position="622"/>
        <end position="642"/>
    </location>
</feature>
<dbReference type="RefSeq" id="XP_001837674.2">
    <property type="nucleotide sequence ID" value="XM_001837622.2"/>
</dbReference>
<gene>
    <name evidence="3" type="ORF">CC1G_08687</name>
</gene>
<dbReference type="Proteomes" id="UP000001861">
    <property type="component" value="Unassembled WGS sequence"/>
</dbReference>
<keyword evidence="2" id="KW-1133">Transmembrane helix</keyword>
<dbReference type="VEuPathDB" id="FungiDB:CC1G_08687"/>
<protein>
    <recommendedName>
        <fullName evidence="5">Proteophosphoglycan ppg4</fullName>
    </recommendedName>
</protein>
<feature type="compositionally biased region" description="Polar residues" evidence="1">
    <location>
        <begin position="759"/>
        <end position="771"/>
    </location>
</feature>
<dbReference type="eggNOG" id="ENOG502SGVG">
    <property type="taxonomic scope" value="Eukaryota"/>
</dbReference>
<sequence>MVTRPGNDSHDPPPNFSTTPRLPWSVLTVLSLVSLVVAGPVQRDEQQLQRRQDRPGSPGVPASIWIPVVVVVVVLLGLVLVSCTNKKLRARVMPGRTTVQNPAAPRELTAEQLAGTINGAAANQPVARTRRARRPRRTPSQMSVTSLPAYNKEPGEQELVVIRGTDAQDVPATATIIPEEDGESSLNSGDQSRGERYAPVPSSPNDTPLLDDYQNNDNERDVVANPNSDPPSASRETTALLDASTPVENDTRGEAPPYFEVVDITDAPAPAPTVSAPAPEAQPSALSSSAVTNASASPPASPERRSGIRTFFNRMSVAGAPRGFTHTRGNSSMSQLSSDMSHDHGSPPPTSRHRTTPSAGSSFFRPLSRQRSPSTLNSGSSARLNSPSLISLDSISAPLTHTLMRTEFTYPKSGPTPEQLKMISSRESIGRFAVPYGDDAIAFASTSRLDVSSPPPDFDTAVGNSSSGNLRSAGVNGSSTSLHVRNDSSGMRAPSPLAQSASPPAPPEPSGEPAPTTAPEPSGASEEAPATIKAKGALAEKFTQEEDVPRSDTATPPRGQTPVEETDNRRDTIILSPEQSIAAKYKALPFSATVATTIGRSAPSSRPSSAQIDEFGALSPRSRPQTANSINSKYGTGVSHISQAGPPPSAFNMNAFHADNMSINTRSESRASMYSHQTFETAAESLSARTSRMGFNTDRETDYDDFDDDDDSDESEIDWLSGSRARRTTLQPSAGGSHQQEATEATLRARRSKRDTIIATPSNSTIGKTTA</sequence>
<feature type="compositionally biased region" description="Polar residues" evidence="1">
    <location>
        <begin position="728"/>
        <end position="743"/>
    </location>
</feature>
<feature type="region of interest" description="Disordered" evidence="1">
    <location>
        <begin position="320"/>
        <end position="385"/>
    </location>
</feature>
<dbReference type="STRING" id="240176.A8NZG5"/>
<feature type="region of interest" description="Disordered" evidence="1">
    <location>
        <begin position="667"/>
        <end position="771"/>
    </location>
</feature>
<feature type="region of interest" description="Disordered" evidence="1">
    <location>
        <begin position="122"/>
        <end position="152"/>
    </location>
</feature>
<evidence type="ECO:0000256" key="1">
    <source>
        <dbReference type="SAM" id="MobiDB-lite"/>
    </source>
</evidence>
<evidence type="ECO:0008006" key="5">
    <source>
        <dbReference type="Google" id="ProtNLM"/>
    </source>
</evidence>
<keyword evidence="2" id="KW-0812">Transmembrane</keyword>
<evidence type="ECO:0000313" key="3">
    <source>
        <dbReference type="EMBL" id="EAU84146.2"/>
    </source>
</evidence>
<dbReference type="OMA" id="TEFTYPR"/>
<feature type="transmembrane region" description="Helical" evidence="2">
    <location>
        <begin position="22"/>
        <end position="41"/>
    </location>
</feature>
<dbReference type="KEGG" id="cci:CC1G_08687"/>
<feature type="compositionally biased region" description="Low complexity" evidence="1">
    <location>
        <begin position="600"/>
        <end position="610"/>
    </location>
</feature>
<feature type="region of interest" description="Disordered" evidence="1">
    <location>
        <begin position="174"/>
        <end position="308"/>
    </location>
</feature>
<feature type="compositionally biased region" description="Basic residues" evidence="1">
    <location>
        <begin position="128"/>
        <end position="137"/>
    </location>
</feature>
<dbReference type="HOGENOM" id="CLU_020538_0_0_1"/>
<evidence type="ECO:0000256" key="2">
    <source>
        <dbReference type="SAM" id="Phobius"/>
    </source>
</evidence>
<keyword evidence="4" id="KW-1185">Reference proteome</keyword>
<dbReference type="EMBL" id="AACS02000006">
    <property type="protein sequence ID" value="EAU84146.2"/>
    <property type="molecule type" value="Genomic_DNA"/>
</dbReference>
<feature type="compositionally biased region" description="Acidic residues" evidence="1">
    <location>
        <begin position="701"/>
        <end position="717"/>
    </location>
</feature>
<feature type="compositionally biased region" description="Pro residues" evidence="1">
    <location>
        <begin position="503"/>
        <end position="518"/>
    </location>
</feature>
<feature type="compositionally biased region" description="Polar residues" evidence="1">
    <location>
        <begin position="462"/>
        <end position="489"/>
    </location>
</feature>
<evidence type="ECO:0000313" key="4">
    <source>
        <dbReference type="Proteomes" id="UP000001861"/>
    </source>
</evidence>
<name>A8NZG5_COPC7</name>
<keyword evidence="2" id="KW-0472">Membrane</keyword>
<organism evidence="3 4">
    <name type="scientific">Coprinopsis cinerea (strain Okayama-7 / 130 / ATCC MYA-4618 / FGSC 9003)</name>
    <name type="common">Inky cap fungus</name>
    <name type="synonym">Hormographiella aspergillata</name>
    <dbReference type="NCBI Taxonomy" id="240176"/>
    <lineage>
        <taxon>Eukaryota</taxon>
        <taxon>Fungi</taxon>
        <taxon>Dikarya</taxon>
        <taxon>Basidiomycota</taxon>
        <taxon>Agaricomycotina</taxon>
        <taxon>Agaricomycetes</taxon>
        <taxon>Agaricomycetidae</taxon>
        <taxon>Agaricales</taxon>
        <taxon>Agaricineae</taxon>
        <taxon>Psathyrellaceae</taxon>
        <taxon>Coprinopsis</taxon>
    </lineage>
</organism>
<accession>A8NZG5</accession>
<reference evidence="3 4" key="1">
    <citation type="journal article" date="2010" name="Proc. Natl. Acad. Sci. U.S.A.">
        <title>Insights into evolution of multicellular fungi from the assembled chromosomes of the mushroom Coprinopsis cinerea (Coprinus cinereus).</title>
        <authorList>
            <person name="Stajich J.E."/>
            <person name="Wilke S.K."/>
            <person name="Ahren D."/>
            <person name="Au C.H."/>
            <person name="Birren B.W."/>
            <person name="Borodovsky M."/>
            <person name="Burns C."/>
            <person name="Canback B."/>
            <person name="Casselton L.A."/>
            <person name="Cheng C.K."/>
            <person name="Deng J."/>
            <person name="Dietrich F.S."/>
            <person name="Fargo D.C."/>
            <person name="Farman M.L."/>
            <person name="Gathman A.C."/>
            <person name="Goldberg J."/>
            <person name="Guigo R."/>
            <person name="Hoegger P.J."/>
            <person name="Hooker J.B."/>
            <person name="Huggins A."/>
            <person name="James T.Y."/>
            <person name="Kamada T."/>
            <person name="Kilaru S."/>
            <person name="Kodira C."/>
            <person name="Kues U."/>
            <person name="Kupfer D."/>
            <person name="Kwan H.S."/>
            <person name="Lomsadze A."/>
            <person name="Li W."/>
            <person name="Lilly W.W."/>
            <person name="Ma L.J."/>
            <person name="Mackey A.J."/>
            <person name="Manning G."/>
            <person name="Martin F."/>
            <person name="Muraguchi H."/>
            <person name="Natvig D.O."/>
            <person name="Palmerini H."/>
            <person name="Ramesh M.A."/>
            <person name="Rehmeyer C.J."/>
            <person name="Roe B.A."/>
            <person name="Shenoy N."/>
            <person name="Stanke M."/>
            <person name="Ter-Hovhannisyan V."/>
            <person name="Tunlid A."/>
            <person name="Velagapudi R."/>
            <person name="Vision T.J."/>
            <person name="Zeng Q."/>
            <person name="Zolan M.E."/>
            <person name="Pukkila P.J."/>
        </authorList>
    </citation>
    <scope>NUCLEOTIDE SEQUENCE [LARGE SCALE GENOMIC DNA]</scope>
    <source>
        <strain evidence="4">Okayama-7 / 130 / ATCC MYA-4618 / FGSC 9003</strain>
    </source>
</reference>
<feature type="compositionally biased region" description="Low complexity" evidence="1">
    <location>
        <begin position="493"/>
        <end position="502"/>
    </location>
</feature>
<dbReference type="GeneID" id="6014236"/>
<feature type="compositionally biased region" description="Polar residues" evidence="1">
    <location>
        <begin position="225"/>
        <end position="237"/>
    </location>
</feature>
<dbReference type="InParanoid" id="A8NZG5"/>
<proteinExistence type="predicted"/>
<feature type="region of interest" description="Disordered" evidence="1">
    <location>
        <begin position="599"/>
        <end position="653"/>
    </location>
</feature>
<dbReference type="AlphaFoldDB" id="A8NZG5"/>
<feature type="compositionally biased region" description="Low complexity" evidence="1">
    <location>
        <begin position="272"/>
        <end position="298"/>
    </location>
</feature>